<reference evidence="8" key="1">
    <citation type="journal article" date="2019" name="Int. J. Syst. Evol. Microbiol.">
        <title>The Global Catalogue of Microorganisms (GCM) 10K type strain sequencing project: providing services to taxonomists for standard genome sequencing and annotation.</title>
        <authorList>
            <consortium name="The Broad Institute Genomics Platform"/>
            <consortium name="The Broad Institute Genome Sequencing Center for Infectious Disease"/>
            <person name="Wu L."/>
            <person name="Ma J."/>
        </authorList>
    </citation>
    <scope>NUCLEOTIDE SEQUENCE [LARGE SCALE GENOMIC DNA]</scope>
    <source>
        <strain evidence="8">NBRC 111981</strain>
    </source>
</reference>
<keyword evidence="4" id="KW-0690">Ribosome biogenesis</keyword>
<evidence type="ECO:0000256" key="5">
    <source>
        <dbReference type="ARBA" id="ARBA00031841"/>
    </source>
</evidence>
<evidence type="ECO:0000256" key="2">
    <source>
        <dbReference type="ARBA" id="ARBA00010740"/>
    </source>
</evidence>
<keyword evidence="8" id="KW-1185">Reference proteome</keyword>
<comment type="caution">
    <text evidence="7">The sequence shown here is derived from an EMBL/GenBank/DDBJ whole genome shotgun (WGS) entry which is preliminary data.</text>
</comment>
<accession>A0ABQ5X6Y5</accession>
<evidence type="ECO:0000256" key="3">
    <source>
        <dbReference type="ARBA" id="ARBA00015716"/>
    </source>
</evidence>
<organism evidence="7 8">
    <name type="scientific">Dyella flagellata</name>
    <dbReference type="NCBI Taxonomy" id="1867833"/>
    <lineage>
        <taxon>Bacteria</taxon>
        <taxon>Pseudomonadati</taxon>
        <taxon>Pseudomonadota</taxon>
        <taxon>Gammaproteobacteria</taxon>
        <taxon>Lysobacterales</taxon>
        <taxon>Rhodanobacteraceae</taxon>
        <taxon>Dyella</taxon>
    </lineage>
</organism>
<evidence type="ECO:0000256" key="1">
    <source>
        <dbReference type="ARBA" id="ARBA00002868"/>
    </source>
</evidence>
<feature type="region of interest" description="Disordered" evidence="6">
    <location>
        <begin position="1"/>
        <end position="20"/>
    </location>
</feature>
<dbReference type="EMBL" id="BSOA01000003">
    <property type="protein sequence ID" value="GLQ86997.1"/>
    <property type="molecule type" value="Genomic_DNA"/>
</dbReference>
<gene>
    <name evidence="7" type="ORF">GCM10007898_05630</name>
</gene>
<evidence type="ECO:0000313" key="7">
    <source>
        <dbReference type="EMBL" id="GLQ86997.1"/>
    </source>
</evidence>
<dbReference type="Pfam" id="PF02620">
    <property type="entry name" value="YceD"/>
    <property type="match status" value="1"/>
</dbReference>
<name>A0ABQ5X6Y5_9GAMM</name>
<comment type="function">
    <text evidence="1">Plays a role in synthesis, processing and/or stability of 23S rRNA.</text>
</comment>
<dbReference type="InterPro" id="IPR039255">
    <property type="entry name" value="YceD_bac"/>
</dbReference>
<protein>
    <recommendedName>
        <fullName evidence="3">Large ribosomal RNA subunit accumulation protein YceD</fullName>
    </recommendedName>
    <alternativeName>
        <fullName evidence="5">23S rRNA accumulation protein YceD</fullName>
    </alternativeName>
</protein>
<evidence type="ECO:0000256" key="6">
    <source>
        <dbReference type="SAM" id="MobiDB-lite"/>
    </source>
</evidence>
<dbReference type="PANTHER" id="PTHR38099:SF1">
    <property type="entry name" value="LARGE RIBOSOMAL RNA SUBUNIT ACCUMULATION PROTEIN YCED"/>
    <property type="match status" value="1"/>
</dbReference>
<sequence>MGPSLPQTPGSGKASRPGDVSCSAVDLTSRETYYFPVMSATLPESVDAWRMVSARRSFQGSLPIAAMPRLCEALADDAGLAQYQLDFGRDEFGTAYVEVRVQAPLWLVCQRTLEPFVMPVTVDSRLGLIRSEREEAALLAGFEPLLVAEDDKLNPIDVIEDELLLALPLVPVNPDSAMPEEVTRPPAEAIPAEERPDNPFAVLRELKKK</sequence>
<evidence type="ECO:0000313" key="8">
    <source>
        <dbReference type="Proteomes" id="UP001156627"/>
    </source>
</evidence>
<feature type="region of interest" description="Disordered" evidence="6">
    <location>
        <begin position="176"/>
        <end position="209"/>
    </location>
</feature>
<comment type="similarity">
    <text evidence="2">Belongs to the DUF177 domain family.</text>
</comment>
<proteinExistence type="inferred from homology"/>
<feature type="compositionally biased region" description="Polar residues" evidence="6">
    <location>
        <begin position="1"/>
        <end position="10"/>
    </location>
</feature>
<dbReference type="PANTHER" id="PTHR38099">
    <property type="entry name" value="LARGE RIBOSOMAL RNA SUBUNIT ACCUMULATION PROTEIN YCED"/>
    <property type="match status" value="1"/>
</dbReference>
<evidence type="ECO:0000256" key="4">
    <source>
        <dbReference type="ARBA" id="ARBA00022517"/>
    </source>
</evidence>
<dbReference type="Proteomes" id="UP001156627">
    <property type="component" value="Unassembled WGS sequence"/>
</dbReference>
<dbReference type="InterPro" id="IPR003772">
    <property type="entry name" value="YceD"/>
</dbReference>